<keyword evidence="2" id="KW-0813">Transport</keyword>
<dbReference type="PANTHER" id="PTHR43652">
    <property type="entry name" value="BASIC AMINO ACID ANTIPORTER YFCC-RELATED"/>
    <property type="match status" value="1"/>
</dbReference>
<dbReference type="PROSITE" id="PS51202">
    <property type="entry name" value="RCK_C"/>
    <property type="match status" value="1"/>
</dbReference>
<evidence type="ECO:0000259" key="8">
    <source>
        <dbReference type="PROSITE" id="PS51202"/>
    </source>
</evidence>
<keyword evidence="5 7" id="KW-1133">Transmembrane helix</keyword>
<evidence type="ECO:0000256" key="3">
    <source>
        <dbReference type="ARBA" id="ARBA00022692"/>
    </source>
</evidence>
<protein>
    <recommendedName>
        <fullName evidence="8">RCK C-terminal domain-containing protein</fullName>
    </recommendedName>
</protein>
<dbReference type="InterPro" id="IPR036721">
    <property type="entry name" value="RCK_C_sf"/>
</dbReference>
<comment type="caution">
    <text evidence="9">The sequence shown here is derived from an EMBL/GenBank/DDBJ whole genome shotgun (WGS) entry which is preliminary data.</text>
</comment>
<feature type="transmembrane region" description="Helical" evidence="7">
    <location>
        <begin position="506"/>
        <end position="526"/>
    </location>
</feature>
<organism evidence="9 10">
    <name type="scientific">Fodinibacter luteus</name>
    <dbReference type="NCBI Taxonomy" id="552064"/>
    <lineage>
        <taxon>Bacteria</taxon>
        <taxon>Bacillati</taxon>
        <taxon>Actinomycetota</taxon>
        <taxon>Actinomycetes</taxon>
        <taxon>Micrococcales</taxon>
        <taxon>Intrasporangiaceae</taxon>
        <taxon>Fodinibacter (ex Wang et al. 2009)</taxon>
    </lineage>
</organism>
<feature type="transmembrane region" description="Helical" evidence="7">
    <location>
        <begin position="99"/>
        <end position="132"/>
    </location>
</feature>
<evidence type="ECO:0000256" key="2">
    <source>
        <dbReference type="ARBA" id="ARBA00022448"/>
    </source>
</evidence>
<feature type="transmembrane region" description="Helical" evidence="7">
    <location>
        <begin position="64"/>
        <end position="87"/>
    </location>
</feature>
<dbReference type="PANTHER" id="PTHR43652:SF2">
    <property type="entry name" value="BASIC AMINO ACID ANTIPORTER YFCC-RELATED"/>
    <property type="match status" value="1"/>
</dbReference>
<evidence type="ECO:0000313" key="10">
    <source>
        <dbReference type="Proteomes" id="UP001500945"/>
    </source>
</evidence>
<sequence>MPGSRVTPMSPEATTLAILALAVVAFVSNRVPLGIVAIGVSVSLWLTGILELDDALAGFGDPTVIFIATLFVVGEALDSTGVTAWAGEQLLVRGGEGRARLLVVVCLLVAVLTALISVNGAVAALIPVVVVVAARAGMPPSQMLMPLAFSAHAGSMLALTGTPVNIIVSNAAQDAGARPFAFLEFALAGIPLLTGALVIIVVFGRRLLPHRTPESLPQDLGDLTDALRAQYALPEGTDLVGATRGVTEVVVAPRSPLIGQHLFAGMATPSGDLVVLAVQRSGDELEGPDERLRAGDTLLLSGSWDKLQEHTSGGGEVLVVDDPARLRRGVPLGRGARRAVAVLAGMVVLLATGIVPSAIAGLFAACAVVLTGVLTPTQAYRAVSWTTVVLVGGMIPLSTAFTTTGTADLIAGRLLDVVGSASPHLALLALCLITMLLGQLISNTATVLIMTPIGAVVALDLGASPLPFMMALGISGAASFLTPVATPANTMILEPGGYRFGDYWKLGLPLLLLFLAVAVLWVPVVWGF</sequence>
<feature type="transmembrane region" description="Helical" evidence="7">
    <location>
        <begin position="144"/>
        <end position="168"/>
    </location>
</feature>
<dbReference type="InterPro" id="IPR051679">
    <property type="entry name" value="DASS-Related_Transporters"/>
</dbReference>
<evidence type="ECO:0000256" key="7">
    <source>
        <dbReference type="SAM" id="Phobius"/>
    </source>
</evidence>
<proteinExistence type="predicted"/>
<evidence type="ECO:0000256" key="1">
    <source>
        <dbReference type="ARBA" id="ARBA00004141"/>
    </source>
</evidence>
<comment type="subcellular location">
    <subcellularLocation>
        <location evidence="1">Membrane</location>
        <topology evidence="1">Multi-pass membrane protein</topology>
    </subcellularLocation>
</comment>
<gene>
    <name evidence="9" type="ORF">GCM10023168_25840</name>
</gene>
<dbReference type="Gene3D" id="3.30.70.1450">
    <property type="entry name" value="Regulator of K+ conductance, C-terminal domain"/>
    <property type="match status" value="1"/>
</dbReference>
<keyword evidence="3 7" id="KW-0812">Transmembrane</keyword>
<feature type="transmembrane region" description="Helical" evidence="7">
    <location>
        <begin position="382"/>
        <end position="402"/>
    </location>
</feature>
<feature type="domain" description="RCK C-terminal" evidence="8">
    <location>
        <begin position="234"/>
        <end position="316"/>
    </location>
</feature>
<dbReference type="SUPFAM" id="SSF116726">
    <property type="entry name" value="TrkA C-terminal domain-like"/>
    <property type="match status" value="1"/>
</dbReference>
<dbReference type="InterPro" id="IPR004680">
    <property type="entry name" value="Cit_transptr-like_dom"/>
</dbReference>
<evidence type="ECO:0000256" key="6">
    <source>
        <dbReference type="ARBA" id="ARBA00023136"/>
    </source>
</evidence>
<dbReference type="InterPro" id="IPR006037">
    <property type="entry name" value="RCK_C"/>
</dbReference>
<feature type="transmembrane region" description="Helical" evidence="7">
    <location>
        <begin position="466"/>
        <end position="486"/>
    </location>
</feature>
<evidence type="ECO:0000313" key="9">
    <source>
        <dbReference type="EMBL" id="GAA4408445.1"/>
    </source>
</evidence>
<feature type="transmembrane region" description="Helical" evidence="7">
    <location>
        <begin position="35"/>
        <end position="52"/>
    </location>
</feature>
<dbReference type="Proteomes" id="UP001500945">
    <property type="component" value="Unassembled WGS sequence"/>
</dbReference>
<keyword evidence="10" id="KW-1185">Reference proteome</keyword>
<dbReference type="EMBL" id="BAABGM010000015">
    <property type="protein sequence ID" value="GAA4408445.1"/>
    <property type="molecule type" value="Genomic_DNA"/>
</dbReference>
<dbReference type="Pfam" id="PF03600">
    <property type="entry name" value="CitMHS"/>
    <property type="match status" value="1"/>
</dbReference>
<keyword evidence="4" id="KW-0677">Repeat</keyword>
<evidence type="ECO:0000256" key="5">
    <source>
        <dbReference type="ARBA" id="ARBA00022989"/>
    </source>
</evidence>
<reference evidence="10" key="1">
    <citation type="journal article" date="2019" name="Int. J. Syst. Evol. Microbiol.">
        <title>The Global Catalogue of Microorganisms (GCM) 10K type strain sequencing project: providing services to taxonomists for standard genome sequencing and annotation.</title>
        <authorList>
            <consortium name="The Broad Institute Genomics Platform"/>
            <consortium name="The Broad Institute Genome Sequencing Center for Infectious Disease"/>
            <person name="Wu L."/>
            <person name="Ma J."/>
        </authorList>
    </citation>
    <scope>NUCLEOTIDE SEQUENCE [LARGE SCALE GENOMIC DNA]</scope>
    <source>
        <strain evidence="10">JCM 17809</strain>
    </source>
</reference>
<evidence type="ECO:0000256" key="4">
    <source>
        <dbReference type="ARBA" id="ARBA00022737"/>
    </source>
</evidence>
<keyword evidence="6 7" id="KW-0472">Membrane</keyword>
<name>A0ABP8KL44_9MICO</name>
<feature type="transmembrane region" description="Helical" evidence="7">
    <location>
        <begin position="340"/>
        <end position="370"/>
    </location>
</feature>
<feature type="transmembrane region" description="Helical" evidence="7">
    <location>
        <begin position="441"/>
        <end position="459"/>
    </location>
</feature>
<accession>A0ABP8KL44</accession>
<feature type="transmembrane region" description="Helical" evidence="7">
    <location>
        <begin position="180"/>
        <end position="203"/>
    </location>
</feature>